<evidence type="ECO:0000313" key="1">
    <source>
        <dbReference type="EMBL" id="MBW87603.1"/>
    </source>
</evidence>
<dbReference type="EMBL" id="GGEC01007120">
    <property type="protein sequence ID" value="MBW87603.1"/>
    <property type="molecule type" value="Transcribed_RNA"/>
</dbReference>
<protein>
    <submittedName>
        <fullName evidence="1">Uncharacterized protein</fullName>
    </submittedName>
</protein>
<proteinExistence type="predicted"/>
<accession>A0A2P2J2A6</accession>
<dbReference type="AlphaFoldDB" id="A0A2P2J2A6"/>
<name>A0A2P2J2A6_RHIMU</name>
<reference evidence="1" key="1">
    <citation type="submission" date="2018-02" db="EMBL/GenBank/DDBJ databases">
        <title>Rhizophora mucronata_Transcriptome.</title>
        <authorList>
            <person name="Meera S.P."/>
            <person name="Sreeshan A."/>
            <person name="Augustine A."/>
        </authorList>
    </citation>
    <scope>NUCLEOTIDE SEQUENCE</scope>
    <source>
        <tissue evidence="1">Leaf</tissue>
    </source>
</reference>
<organism evidence="1">
    <name type="scientific">Rhizophora mucronata</name>
    <name type="common">Asiatic mangrove</name>
    <dbReference type="NCBI Taxonomy" id="61149"/>
    <lineage>
        <taxon>Eukaryota</taxon>
        <taxon>Viridiplantae</taxon>
        <taxon>Streptophyta</taxon>
        <taxon>Embryophyta</taxon>
        <taxon>Tracheophyta</taxon>
        <taxon>Spermatophyta</taxon>
        <taxon>Magnoliopsida</taxon>
        <taxon>eudicotyledons</taxon>
        <taxon>Gunneridae</taxon>
        <taxon>Pentapetalae</taxon>
        <taxon>rosids</taxon>
        <taxon>fabids</taxon>
        <taxon>Malpighiales</taxon>
        <taxon>Rhizophoraceae</taxon>
        <taxon>Rhizophora</taxon>
    </lineage>
</organism>
<sequence>MFVNIMNNWLFSKAHCHLLYAFPDSSGNIQLIYVEAITP</sequence>